<evidence type="ECO:0000313" key="1">
    <source>
        <dbReference type="EMBL" id="SDD88139.1"/>
    </source>
</evidence>
<dbReference type="Proteomes" id="UP000198781">
    <property type="component" value="Unassembled WGS sequence"/>
</dbReference>
<evidence type="ECO:0000313" key="2">
    <source>
        <dbReference type="Proteomes" id="UP000198781"/>
    </source>
</evidence>
<name>A0A1G6YCN2_9BURK</name>
<dbReference type="AlphaFoldDB" id="A0A1G6YCN2"/>
<reference evidence="1 2" key="1">
    <citation type="submission" date="2016-10" db="EMBL/GenBank/DDBJ databases">
        <authorList>
            <person name="de Groot N.N."/>
        </authorList>
    </citation>
    <scope>NUCLEOTIDE SEQUENCE [LARGE SCALE GENOMIC DNA]</scope>
    <source>
        <strain evidence="1 2">DSM 16619</strain>
    </source>
</reference>
<organism evidence="1 2">
    <name type="scientific">Paracidovorax valerianellae</name>
    <dbReference type="NCBI Taxonomy" id="187868"/>
    <lineage>
        <taxon>Bacteria</taxon>
        <taxon>Pseudomonadati</taxon>
        <taxon>Pseudomonadota</taxon>
        <taxon>Betaproteobacteria</taxon>
        <taxon>Burkholderiales</taxon>
        <taxon>Comamonadaceae</taxon>
        <taxon>Paracidovorax</taxon>
    </lineage>
</organism>
<keyword evidence="2" id="KW-1185">Reference proteome</keyword>
<accession>A0A1G6YCN2</accession>
<protein>
    <submittedName>
        <fullName evidence="1">Uncharacterized protein</fullName>
    </submittedName>
</protein>
<dbReference type="RefSeq" id="WP_092744644.1">
    <property type="nucleotide sequence ID" value="NZ_FMZC01000010.1"/>
</dbReference>
<gene>
    <name evidence="1" type="ORF">SAMN05192589_11025</name>
</gene>
<dbReference type="EMBL" id="FMZC01000010">
    <property type="protein sequence ID" value="SDD88139.1"/>
    <property type="molecule type" value="Genomic_DNA"/>
</dbReference>
<sequence length="68" mass="7298">MFSNPDVPSPLYFGEGAPAAQMGEFGGFGRQWQQGGGAMDADGQEIFRSAGREFQYGESRGFETQAQG</sequence>
<proteinExistence type="predicted"/>